<protein>
    <submittedName>
        <fullName evidence="1">Uncharacterized protein</fullName>
    </submittedName>
</protein>
<reference evidence="1" key="1">
    <citation type="submission" date="2018-02" db="EMBL/GenBank/DDBJ databases">
        <title>Rhizophora mucronata_Transcriptome.</title>
        <authorList>
            <person name="Meera S.P."/>
            <person name="Sreeshan A."/>
            <person name="Augustine A."/>
        </authorList>
    </citation>
    <scope>NUCLEOTIDE SEQUENCE</scope>
    <source>
        <tissue evidence="1">Leaf</tissue>
    </source>
</reference>
<proteinExistence type="predicted"/>
<sequence>MYEMKTKRKVGAGENV</sequence>
<organism evidence="1">
    <name type="scientific">Rhizophora mucronata</name>
    <name type="common">Asiatic mangrove</name>
    <dbReference type="NCBI Taxonomy" id="61149"/>
    <lineage>
        <taxon>Eukaryota</taxon>
        <taxon>Viridiplantae</taxon>
        <taxon>Streptophyta</taxon>
        <taxon>Embryophyta</taxon>
        <taxon>Tracheophyta</taxon>
        <taxon>Spermatophyta</taxon>
        <taxon>Magnoliopsida</taxon>
        <taxon>eudicotyledons</taxon>
        <taxon>Gunneridae</taxon>
        <taxon>Pentapetalae</taxon>
        <taxon>rosids</taxon>
        <taxon>fabids</taxon>
        <taxon>Malpighiales</taxon>
        <taxon>Rhizophoraceae</taxon>
        <taxon>Rhizophora</taxon>
    </lineage>
</organism>
<name>A0A2P2R519_RHIMU</name>
<evidence type="ECO:0000313" key="1">
    <source>
        <dbReference type="EMBL" id="MBX74224.1"/>
    </source>
</evidence>
<dbReference type="AlphaFoldDB" id="A0A2P2R519"/>
<dbReference type="EMBL" id="GGEC01093740">
    <property type="protein sequence ID" value="MBX74224.1"/>
    <property type="molecule type" value="Transcribed_RNA"/>
</dbReference>
<accession>A0A2P2R519</accession>